<evidence type="ECO:0000259" key="2">
    <source>
        <dbReference type="PROSITE" id="PS50943"/>
    </source>
</evidence>
<dbReference type="SMART" id="SM00530">
    <property type="entry name" value="HTH_XRE"/>
    <property type="match status" value="1"/>
</dbReference>
<feature type="domain" description="HTH cro/C1-type" evidence="2">
    <location>
        <begin position="13"/>
        <end position="67"/>
    </location>
</feature>
<dbReference type="PROSITE" id="PS50943">
    <property type="entry name" value="HTH_CROC1"/>
    <property type="match status" value="1"/>
</dbReference>
<evidence type="ECO:0000313" key="3">
    <source>
        <dbReference type="EMBL" id="ATW53131.1"/>
    </source>
</evidence>
<protein>
    <submittedName>
        <fullName evidence="4">Helix-turn-helix domain-containing protein</fullName>
    </submittedName>
</protein>
<dbReference type="GO" id="GO:0003677">
    <property type="term" value="F:DNA binding"/>
    <property type="evidence" value="ECO:0007669"/>
    <property type="project" value="UniProtKB-KW"/>
</dbReference>
<accession>A0A2I5HCP0</accession>
<reference evidence="4" key="3">
    <citation type="submission" date="2019-10" db="EMBL/GenBank/DDBJ databases">
        <authorList>
            <consortium name="NCBI Pathogen Detection Project"/>
        </authorList>
    </citation>
    <scope>NUCLEOTIDE SEQUENCE</scope>
    <source>
        <strain evidence="4">Salmonella enterica</strain>
    </source>
</reference>
<dbReference type="EMBL" id="CP023345">
    <property type="protein sequence ID" value="ATW53131.1"/>
    <property type="molecule type" value="Genomic_DNA"/>
</dbReference>
<proteinExistence type="predicted"/>
<dbReference type="EMBL" id="DAAHJH010000048">
    <property type="protein sequence ID" value="HAB6342065.1"/>
    <property type="molecule type" value="Genomic_DNA"/>
</dbReference>
<reference evidence="3 5" key="1">
    <citation type="submission" date="2017-09" db="EMBL/GenBank/DDBJ databases">
        <title>Complete genome of Salmonella enterica subsp. diarizonae isolated from stool of a patient with bacterial enteropathy.</title>
        <authorList>
            <person name="Zhou J."/>
            <person name="Chen Q."/>
            <person name="Guo L."/>
            <person name="Fan J."/>
        </authorList>
    </citation>
    <scope>NUCLEOTIDE SEQUENCE [LARGE SCALE GENOMIC DNA]</scope>
    <source>
        <strain evidence="3 5">HZS154</strain>
    </source>
</reference>
<sequence length="137" mass="15447">MGEKLSPSMGRRMRKRRRELGLTQKALADIVGVSMAAVSLWEKEGAEPSARNLDAIANALNCDSNWLLKGPRDNENSNPTVVSINGKTQVRSDDTTVQQINNLLEVLPESCRKEILEYTKKKLNEHIEKLTQIRFDL</sequence>
<evidence type="ECO:0000256" key="1">
    <source>
        <dbReference type="ARBA" id="ARBA00023125"/>
    </source>
</evidence>
<dbReference type="PANTHER" id="PTHR46558">
    <property type="entry name" value="TRACRIPTIONAL REGULATORY PROTEIN-RELATED-RELATED"/>
    <property type="match status" value="1"/>
</dbReference>
<evidence type="ECO:0000313" key="4">
    <source>
        <dbReference type="EMBL" id="HAB6342065.1"/>
    </source>
</evidence>
<dbReference type="PANTHER" id="PTHR46558:SF11">
    <property type="entry name" value="HTH-TYPE TRANSCRIPTIONAL REGULATOR XRE"/>
    <property type="match status" value="1"/>
</dbReference>
<dbReference type="RefSeq" id="WP_100212249.1">
    <property type="nucleotide sequence ID" value="NZ_CP023345.1"/>
</dbReference>
<dbReference type="Proteomes" id="UP000230639">
    <property type="component" value="Chromosome"/>
</dbReference>
<keyword evidence="1" id="KW-0238">DNA-binding</keyword>
<dbReference type="SUPFAM" id="SSF47413">
    <property type="entry name" value="lambda repressor-like DNA-binding domains"/>
    <property type="match status" value="1"/>
</dbReference>
<dbReference type="AlphaFoldDB" id="A0A2I5HCP0"/>
<gene>
    <name evidence="3" type="ORF">CNQ75_00415</name>
    <name evidence="4" type="ORF">GB480_24995</name>
</gene>
<dbReference type="InterPro" id="IPR001387">
    <property type="entry name" value="Cro/C1-type_HTH"/>
</dbReference>
<dbReference type="Pfam" id="PF01381">
    <property type="entry name" value="HTH_3"/>
    <property type="match status" value="1"/>
</dbReference>
<evidence type="ECO:0000313" key="5">
    <source>
        <dbReference type="Proteomes" id="UP000230639"/>
    </source>
</evidence>
<name>A0A2I5HCP0_SALDZ</name>
<organism evidence="3 5">
    <name type="scientific">Salmonella diarizonae</name>
    <dbReference type="NCBI Taxonomy" id="59204"/>
    <lineage>
        <taxon>Bacteria</taxon>
        <taxon>Pseudomonadati</taxon>
        <taxon>Pseudomonadota</taxon>
        <taxon>Gammaproteobacteria</taxon>
        <taxon>Enterobacterales</taxon>
        <taxon>Enterobacteriaceae</taxon>
        <taxon>Salmonella</taxon>
    </lineage>
</organism>
<reference evidence="4" key="2">
    <citation type="journal article" date="2018" name="Genome Biol.">
        <title>SKESA: strategic k-mer extension for scrupulous assemblies.</title>
        <authorList>
            <person name="Souvorov A."/>
            <person name="Agarwala R."/>
            <person name="Lipman D.J."/>
        </authorList>
    </citation>
    <scope>NUCLEOTIDE SEQUENCE</scope>
    <source>
        <strain evidence="4">Salmonella enterica</strain>
    </source>
</reference>
<dbReference type="CDD" id="cd00093">
    <property type="entry name" value="HTH_XRE"/>
    <property type="match status" value="1"/>
</dbReference>
<dbReference type="Gene3D" id="1.10.260.40">
    <property type="entry name" value="lambda repressor-like DNA-binding domains"/>
    <property type="match status" value="1"/>
</dbReference>
<dbReference type="InterPro" id="IPR010982">
    <property type="entry name" value="Lambda_DNA-bd_dom_sf"/>
</dbReference>